<evidence type="ECO:0000313" key="1">
    <source>
        <dbReference type="EMBL" id="KND62483.1"/>
    </source>
</evidence>
<reference evidence="1 2" key="1">
    <citation type="journal article" date="2015" name="BMC Microbiol.">
        <title>'Candidatus Phytoplasma phoenicium' associated with almond witches'-broom disease: from draft genome to genetic diversity among strain populations.</title>
        <authorList>
            <person name="Quaglino F."/>
            <person name="Kube M."/>
            <person name="Jawhari M."/>
            <person name="Abou-Jawdah Y."/>
            <person name="Siewert C."/>
            <person name="Choueiri E."/>
            <person name="Sobh H."/>
            <person name="Casati P."/>
            <person name="Tedeschi R."/>
            <person name="Molino Lova M."/>
            <person name="Alma A."/>
            <person name="Bianco P.A."/>
        </authorList>
    </citation>
    <scope>NUCLEOTIDE SEQUENCE [LARGE SCALE GENOMIC DNA]</scope>
    <source>
        <strain evidence="1 2">SA213</strain>
    </source>
</reference>
<comment type="caution">
    <text evidence="1">The sequence shown here is derived from an EMBL/GenBank/DDBJ whole genome shotgun (WGS) entry which is preliminary data.</text>
</comment>
<gene>
    <name evidence="1" type="ORF">AlmWB_03230</name>
</gene>
<keyword evidence="2" id="KW-1185">Reference proteome</keyword>
<dbReference type="Proteomes" id="UP000037086">
    <property type="component" value="Unassembled WGS sequence"/>
</dbReference>
<sequence>MFCFLLVILICIFNKNILLINAILPKKNEKELIPLVLKSSNMEKSVLLQEHKQDLLKNELNSQLPDMKTDKSIVTESISEIATPNILQPHLEDKSKYKDKQNDLQIKNVIGWKHDLGSLFSKKIRLFYGIDSVSAFPCASFQEWLNIKQFLLCLLENHIPKMDFLFDFLKLSGIKEEFIDDKYEKIALQTSVFYRLLKKNPSLGYFYFKKEDLKDMQTVEISFCNCQVPGYSILELISEIVNAFDFDAAVFRQHLLSYAQHLKENIHSETKEEEMNVSVNQFLNQIIHNSDIDELEHHLLFNLIKSFNKIFIPKNFTFHQHIEKTKIKPLRIMRLVLSSLSKKQILGFCLKIEKKENNNFYLCFYEIFKTKTDHQEQLQFVDQVLISDTQQNEHVFFHHLMISISQKKRLLLKKSPLLNAIKI</sequence>
<dbReference type="PATRIC" id="fig|198422.3.peg.344"/>
<name>A0A0L0MJG1_9MOLU</name>
<dbReference type="EMBL" id="JPSQ01000073">
    <property type="protein sequence ID" value="KND62483.1"/>
    <property type="molecule type" value="Genomic_DNA"/>
</dbReference>
<protein>
    <submittedName>
        <fullName evidence="1">Uncharacterized protein</fullName>
    </submittedName>
</protein>
<evidence type="ECO:0000313" key="2">
    <source>
        <dbReference type="Proteomes" id="UP000037086"/>
    </source>
</evidence>
<accession>A0A0L0MJG1</accession>
<dbReference type="AlphaFoldDB" id="A0A0L0MJG1"/>
<dbReference type="OrthoDB" id="385957at2"/>
<proteinExistence type="predicted"/>
<organism evidence="1 2">
    <name type="scientific">Candidatus Phytoplasma phoenicium</name>
    <dbReference type="NCBI Taxonomy" id="198422"/>
    <lineage>
        <taxon>Bacteria</taxon>
        <taxon>Bacillati</taxon>
        <taxon>Mycoplasmatota</taxon>
        <taxon>Mollicutes</taxon>
        <taxon>Acholeplasmatales</taxon>
        <taxon>Acholeplasmataceae</taxon>
        <taxon>Candidatus Phytoplasma</taxon>
        <taxon>16SrIX (Pigeon pea witches'-broom group)</taxon>
    </lineage>
</organism>